<keyword evidence="3" id="KW-1185">Reference proteome</keyword>
<evidence type="ECO:0000313" key="2">
    <source>
        <dbReference type="EMBL" id="GAT32917.1"/>
    </source>
</evidence>
<feature type="transmembrane region" description="Helical" evidence="1">
    <location>
        <begin position="417"/>
        <end position="435"/>
    </location>
</feature>
<evidence type="ECO:0008006" key="4">
    <source>
        <dbReference type="Google" id="ProtNLM"/>
    </source>
</evidence>
<feature type="transmembrane region" description="Helical" evidence="1">
    <location>
        <begin position="386"/>
        <end position="405"/>
    </location>
</feature>
<feature type="transmembrane region" description="Helical" evidence="1">
    <location>
        <begin position="347"/>
        <end position="366"/>
    </location>
</feature>
<feature type="transmembrane region" description="Helical" evidence="1">
    <location>
        <begin position="131"/>
        <end position="153"/>
    </location>
</feature>
<comment type="caution">
    <text evidence="2">The sequence shown here is derived from an EMBL/GenBank/DDBJ whole genome shotgun (WGS) entry which is preliminary data.</text>
</comment>
<keyword evidence="1" id="KW-1133">Transmembrane helix</keyword>
<gene>
    <name evidence="2" type="ORF">TSACC_21320</name>
</gene>
<dbReference type="EMBL" id="BDCO01000002">
    <property type="protein sequence ID" value="GAT32917.1"/>
    <property type="molecule type" value="Genomic_DNA"/>
</dbReference>
<sequence length="537" mass="60792">MFRETKGILVAAAIVAALIVGVFARIATWDRTDSIRFSRDFQNGYFWGSQVMKDARLIGPGSEDAPQGFGRWIRFFDSYVDIYDRVYNEAADRENDYWLDYPPLRLLIMSIWTKSIREQNPGLEKPSSPDVAPLLIFNGVMELLSAVAMFYLARLWIMRIRAQRPDKQWKISTDAFAFGAGLLVWFNPACLLNSHGWPQWDIWIVPFFIFAALSASCSRWMLCGLLLGTAAFLKGQILIVSAFFPLWAFFSEGRMAGLRVLAGWVGAFVGVASPWLLKGFGPYMWIIIDALLLAPIIWLTWKGRIAQATWALVAAIGMLAWVGWNFKGSFTWLEIGFHYGSNRYAEMFSGVVYNVPAALAHLGWNLKDPIYTFHLSPDFSLALPSIRIMLMVVYLALLLIAAYSVSFHARRHRSEVLLAMACPWILMFALLGQMHERYLLWGALMSAAAAILRPSLFLLYLTLSFGTCAMILTVMLKQAHEEILPPSVAFLDHYASLANIVFSIIMAGAFLYVAWAPFRHATSELLRRVKDWRNLEA</sequence>
<keyword evidence="1" id="KW-0812">Transmembrane</keyword>
<reference evidence="3" key="1">
    <citation type="journal article" date="2017" name="Genome Announc.">
        <title>Draft Genome Sequence of Terrimicrobium sacchariphilum NM-5T, a Facultative Anaerobic Soil Bacterium of the Class Spartobacteria.</title>
        <authorList>
            <person name="Qiu Y.L."/>
            <person name="Tourlousse D.M."/>
            <person name="Matsuura N."/>
            <person name="Ohashi A."/>
            <person name="Sekiguchi Y."/>
        </authorList>
    </citation>
    <scope>NUCLEOTIDE SEQUENCE [LARGE SCALE GENOMIC DNA]</scope>
    <source>
        <strain evidence="3">NM-5</strain>
    </source>
</reference>
<evidence type="ECO:0000313" key="3">
    <source>
        <dbReference type="Proteomes" id="UP000076023"/>
    </source>
</evidence>
<proteinExistence type="predicted"/>
<feature type="transmembrane region" description="Helical" evidence="1">
    <location>
        <begin position="307"/>
        <end position="326"/>
    </location>
</feature>
<dbReference type="InParanoid" id="A0A146G7R2"/>
<name>A0A146G7R2_TERSA</name>
<feature type="transmembrane region" description="Helical" evidence="1">
    <location>
        <begin position="283"/>
        <end position="301"/>
    </location>
</feature>
<dbReference type="AlphaFoldDB" id="A0A146G7R2"/>
<feature type="transmembrane region" description="Helical" evidence="1">
    <location>
        <begin position="174"/>
        <end position="194"/>
    </location>
</feature>
<protein>
    <recommendedName>
        <fullName evidence="4">DUF2029 domain-containing protein</fullName>
    </recommendedName>
</protein>
<evidence type="ECO:0000256" key="1">
    <source>
        <dbReference type="SAM" id="Phobius"/>
    </source>
</evidence>
<feature type="transmembrane region" description="Helical" evidence="1">
    <location>
        <begin position="225"/>
        <end position="250"/>
    </location>
</feature>
<keyword evidence="1" id="KW-0472">Membrane</keyword>
<feature type="transmembrane region" description="Helical" evidence="1">
    <location>
        <begin position="497"/>
        <end position="518"/>
    </location>
</feature>
<feature type="transmembrane region" description="Helical" evidence="1">
    <location>
        <begin position="256"/>
        <end position="276"/>
    </location>
</feature>
<feature type="transmembrane region" description="Helical" evidence="1">
    <location>
        <begin position="455"/>
        <end position="476"/>
    </location>
</feature>
<feature type="transmembrane region" description="Helical" evidence="1">
    <location>
        <begin position="200"/>
        <end position="218"/>
    </location>
</feature>
<accession>A0A146G7R2</accession>
<dbReference type="Proteomes" id="UP000076023">
    <property type="component" value="Unassembled WGS sequence"/>
</dbReference>
<dbReference type="OrthoDB" id="9776737at2"/>
<organism evidence="2 3">
    <name type="scientific">Terrimicrobium sacchariphilum</name>
    <dbReference type="NCBI Taxonomy" id="690879"/>
    <lineage>
        <taxon>Bacteria</taxon>
        <taxon>Pseudomonadati</taxon>
        <taxon>Verrucomicrobiota</taxon>
        <taxon>Terrimicrobiia</taxon>
        <taxon>Terrimicrobiales</taxon>
        <taxon>Terrimicrobiaceae</taxon>
        <taxon>Terrimicrobium</taxon>
    </lineage>
</organism>
<dbReference type="RefSeq" id="WP_075078716.1">
    <property type="nucleotide sequence ID" value="NZ_BDCO01000002.1"/>
</dbReference>